<evidence type="ECO:0000313" key="2">
    <source>
        <dbReference type="EMBL" id="RGM10371.1"/>
    </source>
</evidence>
<dbReference type="SUPFAM" id="SSF53649">
    <property type="entry name" value="Alkaline phosphatase-like"/>
    <property type="match status" value="1"/>
</dbReference>
<dbReference type="Pfam" id="PF00884">
    <property type="entry name" value="Sulfatase"/>
    <property type="match status" value="1"/>
</dbReference>
<protein>
    <recommendedName>
        <fullName evidence="1">Sulfatase N-terminal domain-containing protein</fullName>
    </recommendedName>
</protein>
<sequence>MLRNQYWSGHTPNIDKLVENGSVFRKYYTGAPSTVMSNMCMFTGLYAHESELSRYVLSGIHYQGETLWTKAEAKGYECHIIWDEAWHSVFKMEERYYCYGENTKIHNLKEIRQGVGAHYLHGDSLNEMTVRRNMFTKQSKMK</sequence>
<gene>
    <name evidence="2" type="ORF">DXC31_19565</name>
</gene>
<evidence type="ECO:0000313" key="3">
    <source>
        <dbReference type="Proteomes" id="UP000260808"/>
    </source>
</evidence>
<dbReference type="AlphaFoldDB" id="A0A3E4UK67"/>
<dbReference type="Gene3D" id="3.40.720.10">
    <property type="entry name" value="Alkaline Phosphatase, subunit A"/>
    <property type="match status" value="1"/>
</dbReference>
<dbReference type="Proteomes" id="UP000260808">
    <property type="component" value="Unassembled WGS sequence"/>
</dbReference>
<reference evidence="2 3" key="1">
    <citation type="submission" date="2018-08" db="EMBL/GenBank/DDBJ databases">
        <title>A genome reference for cultivated species of the human gut microbiota.</title>
        <authorList>
            <person name="Zou Y."/>
            <person name="Xue W."/>
            <person name="Luo G."/>
        </authorList>
    </citation>
    <scope>NUCLEOTIDE SEQUENCE [LARGE SCALE GENOMIC DNA]</scope>
    <source>
        <strain evidence="2 3">TF01-20-2</strain>
    </source>
</reference>
<dbReference type="EMBL" id="QSSX01000207">
    <property type="protein sequence ID" value="RGM10371.1"/>
    <property type="molecule type" value="Genomic_DNA"/>
</dbReference>
<comment type="caution">
    <text evidence="2">The sequence shown here is derived from an EMBL/GenBank/DDBJ whole genome shotgun (WGS) entry which is preliminary data.</text>
</comment>
<organism evidence="2 3">
    <name type="scientific">Mediterraneibacter gnavus</name>
    <name type="common">Ruminococcus gnavus</name>
    <dbReference type="NCBI Taxonomy" id="33038"/>
    <lineage>
        <taxon>Bacteria</taxon>
        <taxon>Bacillati</taxon>
        <taxon>Bacillota</taxon>
        <taxon>Clostridia</taxon>
        <taxon>Lachnospirales</taxon>
        <taxon>Lachnospiraceae</taxon>
        <taxon>Mediterraneibacter</taxon>
    </lineage>
</organism>
<proteinExistence type="predicted"/>
<accession>A0A3E4UK67</accession>
<evidence type="ECO:0000259" key="1">
    <source>
        <dbReference type="Pfam" id="PF00884"/>
    </source>
</evidence>
<dbReference type="InterPro" id="IPR017850">
    <property type="entry name" value="Alkaline_phosphatase_core_sf"/>
</dbReference>
<name>A0A3E4UK67_MEDGN</name>
<dbReference type="InterPro" id="IPR000917">
    <property type="entry name" value="Sulfatase_N"/>
</dbReference>
<feature type="domain" description="Sulfatase N-terminal" evidence="1">
    <location>
        <begin position="9"/>
        <end position="88"/>
    </location>
</feature>